<name>A0A927C084_9GAMM</name>
<evidence type="ECO:0000313" key="2">
    <source>
        <dbReference type="EMBL" id="MBD2857632.1"/>
    </source>
</evidence>
<dbReference type="PANTHER" id="PTHR45036">
    <property type="entry name" value="METHYLTRANSFERASE LIKE 7B"/>
    <property type="match status" value="1"/>
</dbReference>
<dbReference type="RefSeq" id="WP_190761861.1">
    <property type="nucleotide sequence ID" value="NZ_JACXLD010000001.1"/>
</dbReference>
<comment type="caution">
    <text evidence="2">The sequence shown here is derived from an EMBL/GenBank/DDBJ whole genome shotgun (WGS) entry which is preliminary data.</text>
</comment>
<dbReference type="CDD" id="cd02440">
    <property type="entry name" value="AdoMet_MTases"/>
    <property type="match status" value="1"/>
</dbReference>
<dbReference type="GO" id="GO:0008757">
    <property type="term" value="F:S-adenosylmethionine-dependent methyltransferase activity"/>
    <property type="evidence" value="ECO:0007669"/>
    <property type="project" value="InterPro"/>
</dbReference>
<dbReference type="SUPFAM" id="SSF53335">
    <property type="entry name" value="S-adenosyl-L-methionine-dependent methyltransferases"/>
    <property type="match status" value="1"/>
</dbReference>
<dbReference type="Proteomes" id="UP000610558">
    <property type="component" value="Unassembled WGS sequence"/>
</dbReference>
<dbReference type="InterPro" id="IPR052356">
    <property type="entry name" value="Thiol_S-MT"/>
</dbReference>
<organism evidence="2 3">
    <name type="scientific">Spongiibacter pelagi</name>
    <dbReference type="NCBI Taxonomy" id="2760804"/>
    <lineage>
        <taxon>Bacteria</taxon>
        <taxon>Pseudomonadati</taxon>
        <taxon>Pseudomonadota</taxon>
        <taxon>Gammaproteobacteria</taxon>
        <taxon>Cellvibrionales</taxon>
        <taxon>Spongiibacteraceae</taxon>
        <taxon>Spongiibacter</taxon>
    </lineage>
</organism>
<dbReference type="PANTHER" id="PTHR45036:SF1">
    <property type="entry name" value="METHYLTRANSFERASE LIKE 7A"/>
    <property type="match status" value="1"/>
</dbReference>
<evidence type="ECO:0000313" key="3">
    <source>
        <dbReference type="Proteomes" id="UP000610558"/>
    </source>
</evidence>
<dbReference type="EMBL" id="JACXLD010000001">
    <property type="protein sequence ID" value="MBD2857632.1"/>
    <property type="molecule type" value="Genomic_DNA"/>
</dbReference>
<dbReference type="Pfam" id="PF08241">
    <property type="entry name" value="Methyltransf_11"/>
    <property type="match status" value="1"/>
</dbReference>
<dbReference type="InterPro" id="IPR029063">
    <property type="entry name" value="SAM-dependent_MTases_sf"/>
</dbReference>
<dbReference type="AlphaFoldDB" id="A0A927C084"/>
<accession>A0A927C084</accession>
<dbReference type="Gene3D" id="3.40.50.150">
    <property type="entry name" value="Vaccinia Virus protein VP39"/>
    <property type="match status" value="1"/>
</dbReference>
<keyword evidence="2" id="KW-0808">Transferase</keyword>
<reference evidence="2" key="1">
    <citation type="submission" date="2020-09" db="EMBL/GenBank/DDBJ databases">
        <authorList>
            <person name="Yoon J.-W."/>
        </authorList>
    </citation>
    <scope>NUCLEOTIDE SEQUENCE</scope>
    <source>
        <strain evidence="2">KMU-158</strain>
    </source>
</reference>
<keyword evidence="3" id="KW-1185">Reference proteome</keyword>
<feature type="domain" description="Methyltransferase type 11" evidence="1">
    <location>
        <begin position="38"/>
        <end position="134"/>
    </location>
</feature>
<dbReference type="GO" id="GO:0032259">
    <property type="term" value="P:methylation"/>
    <property type="evidence" value="ECO:0007669"/>
    <property type="project" value="UniProtKB-KW"/>
</dbReference>
<protein>
    <submittedName>
        <fullName evidence="2">Class I SAM-dependent methyltransferase</fullName>
    </submittedName>
</protein>
<keyword evidence="2" id="KW-0489">Methyltransferase</keyword>
<proteinExistence type="predicted"/>
<gene>
    <name evidence="2" type="ORF">IB286_01345</name>
</gene>
<sequence length="207" mass="23264">MSFYENRILPYVIDKACSMPMAMEFREKIVPLAEGVVLEVGMGSGINLPLYNTDKVEFVWGLEPSEGMRRKAQPALEASPVDVRWLGLKGEEIPLEDNSVDTIVLTYTLCTIPDWETALKQMQRVLKPEGRLLFCEHGLSPDEKVGKWQNRITPVWKKFAGGCHLNRPIATLLESVGFVLSPLDNEYAHGAPKFVGYMYYGCARHGS</sequence>
<evidence type="ECO:0000259" key="1">
    <source>
        <dbReference type="Pfam" id="PF08241"/>
    </source>
</evidence>
<dbReference type="InterPro" id="IPR013216">
    <property type="entry name" value="Methyltransf_11"/>
</dbReference>